<evidence type="ECO:0000256" key="6">
    <source>
        <dbReference type="ARBA" id="ARBA00022989"/>
    </source>
</evidence>
<feature type="transmembrane region" description="Helical" evidence="9">
    <location>
        <begin position="274"/>
        <end position="293"/>
    </location>
</feature>
<evidence type="ECO:0000256" key="1">
    <source>
        <dbReference type="ARBA" id="ARBA00004651"/>
    </source>
</evidence>
<comment type="caution">
    <text evidence="11">The sequence shown here is derived from an EMBL/GenBank/DDBJ whole genome shotgun (WGS) entry which is preliminary data.</text>
</comment>
<reference evidence="11 12" key="1">
    <citation type="submission" date="2020-01" db="EMBL/GenBank/DDBJ databases">
        <title>Investigation of new actinobacteria for the biodesulphurisation of diesel fuel.</title>
        <authorList>
            <person name="Athi Narayanan S.M."/>
        </authorList>
    </citation>
    <scope>NUCLEOTIDE SEQUENCE [LARGE SCALE GENOMIC DNA]</scope>
    <source>
        <strain evidence="11 12">213E</strain>
    </source>
</reference>
<feature type="transmembrane region" description="Helical" evidence="9">
    <location>
        <begin position="183"/>
        <end position="203"/>
    </location>
</feature>
<organism evidence="11 12">
    <name type="scientific">Gordonia desulfuricans</name>
    <dbReference type="NCBI Taxonomy" id="89051"/>
    <lineage>
        <taxon>Bacteria</taxon>
        <taxon>Bacillati</taxon>
        <taxon>Actinomycetota</taxon>
        <taxon>Actinomycetes</taxon>
        <taxon>Mycobacteriales</taxon>
        <taxon>Gordoniaceae</taxon>
        <taxon>Gordonia</taxon>
    </lineage>
</organism>
<dbReference type="AlphaFoldDB" id="A0A7K3LIC5"/>
<dbReference type="GO" id="GO:0005886">
    <property type="term" value="C:plasma membrane"/>
    <property type="evidence" value="ECO:0007669"/>
    <property type="project" value="UniProtKB-SubCell"/>
</dbReference>
<dbReference type="Gene3D" id="1.20.1720.10">
    <property type="entry name" value="Multidrug resistance protein D"/>
    <property type="match status" value="1"/>
</dbReference>
<name>A0A7K3LIC5_9ACTN</name>
<keyword evidence="3" id="KW-0813">Transport</keyword>
<protein>
    <submittedName>
        <fullName evidence="11">Multidrug effflux MFS transporter</fullName>
    </submittedName>
</protein>
<dbReference type="SUPFAM" id="SSF103473">
    <property type="entry name" value="MFS general substrate transporter"/>
    <property type="match status" value="1"/>
</dbReference>
<feature type="transmembrane region" description="Helical" evidence="9">
    <location>
        <begin position="153"/>
        <end position="177"/>
    </location>
</feature>
<evidence type="ECO:0000259" key="10">
    <source>
        <dbReference type="PROSITE" id="PS50850"/>
    </source>
</evidence>
<dbReference type="PANTHER" id="PTHR23502">
    <property type="entry name" value="MAJOR FACILITATOR SUPERFAMILY"/>
    <property type="match status" value="1"/>
</dbReference>
<feature type="transmembrane region" description="Helical" evidence="9">
    <location>
        <begin position="29"/>
        <end position="51"/>
    </location>
</feature>
<dbReference type="GO" id="GO:1990961">
    <property type="term" value="P:xenobiotic detoxification by transmembrane export across the plasma membrane"/>
    <property type="evidence" value="ECO:0007669"/>
    <property type="project" value="InterPro"/>
</dbReference>
<feature type="transmembrane region" description="Helical" evidence="9">
    <location>
        <begin position="96"/>
        <end position="122"/>
    </location>
</feature>
<sequence length="421" mass="42722">MCTSTSSTDSTRETAGPPSTARGGVTGPILLVLALLSAVAPFATDLYLAAFPEMTEELHASETAVQLSLTAFLIGVTVGQLTFGPLSDRFGRRTPLLVGSVLCVAAGVVTVMAPTVGVLVAARFVQGLGGAAGMVIGRAIIADLAVGKQAARAFSLMMIVGGVAPVVAPLIGGFLVGPFGWRGILSVVLALSVAMLVSIVTVIRESLPPEKRSRRKGDTSSAEQAPSILRNRQFVSYSVAFAFAFAVLMGYISASPFLYQDMIGLSSSQYGLTFGANSLCLVCVSALSARLVATHAVRDLMRIGLLVMSSATIVFAILVATSAPSWSLAIPLVAVVGSLGLVLGNGTALALSSAGARAGRASAVIGALQFGIAAVVSPLVSIKGSATAAPLAIVMIVAAAVSLCAFTIAGRSQTEITEQPV</sequence>
<dbReference type="InterPro" id="IPR011701">
    <property type="entry name" value="MFS"/>
</dbReference>
<evidence type="ECO:0000256" key="3">
    <source>
        <dbReference type="ARBA" id="ARBA00022448"/>
    </source>
</evidence>
<feature type="transmembrane region" description="Helical" evidence="9">
    <location>
        <begin position="388"/>
        <end position="409"/>
    </location>
</feature>
<dbReference type="Proteomes" id="UP000466307">
    <property type="component" value="Unassembled WGS sequence"/>
</dbReference>
<gene>
    <name evidence="11" type="ORF">GYA93_00220</name>
</gene>
<dbReference type="PANTHER" id="PTHR23502:SF132">
    <property type="entry name" value="POLYAMINE TRANSPORTER 2-RELATED"/>
    <property type="match status" value="1"/>
</dbReference>
<keyword evidence="6 9" id="KW-1133">Transmembrane helix</keyword>
<dbReference type="GO" id="GO:0042910">
    <property type="term" value="F:xenobiotic transmembrane transporter activity"/>
    <property type="evidence" value="ECO:0007669"/>
    <property type="project" value="InterPro"/>
</dbReference>
<feature type="transmembrane region" description="Helical" evidence="9">
    <location>
        <begin position="63"/>
        <end position="84"/>
    </location>
</feature>
<feature type="transmembrane region" description="Helical" evidence="9">
    <location>
        <begin position="234"/>
        <end position="254"/>
    </location>
</feature>
<feature type="transmembrane region" description="Helical" evidence="9">
    <location>
        <begin position="329"/>
        <end position="351"/>
    </location>
</feature>
<evidence type="ECO:0000256" key="4">
    <source>
        <dbReference type="ARBA" id="ARBA00022475"/>
    </source>
</evidence>
<comment type="similarity">
    <text evidence="2">Belongs to the major facilitator superfamily. Bcr/CmlA family.</text>
</comment>
<accession>A0A7K3LIC5</accession>
<dbReference type="NCBIfam" id="TIGR00710">
    <property type="entry name" value="efflux_Bcr_CflA"/>
    <property type="match status" value="1"/>
</dbReference>
<feature type="transmembrane region" description="Helical" evidence="9">
    <location>
        <begin position="128"/>
        <end position="146"/>
    </location>
</feature>
<dbReference type="InterPro" id="IPR004812">
    <property type="entry name" value="Efflux_drug-R_Bcr/CmlA"/>
</dbReference>
<feature type="transmembrane region" description="Helical" evidence="9">
    <location>
        <begin position="305"/>
        <end position="323"/>
    </location>
</feature>
<feature type="transmembrane region" description="Helical" evidence="9">
    <location>
        <begin position="363"/>
        <end position="382"/>
    </location>
</feature>
<dbReference type="PRINTS" id="PR01036">
    <property type="entry name" value="TCRTETB"/>
</dbReference>
<keyword evidence="12" id="KW-1185">Reference proteome</keyword>
<dbReference type="InterPro" id="IPR036259">
    <property type="entry name" value="MFS_trans_sf"/>
</dbReference>
<evidence type="ECO:0000256" key="2">
    <source>
        <dbReference type="ARBA" id="ARBA00006236"/>
    </source>
</evidence>
<keyword evidence="7 9" id="KW-0472">Membrane</keyword>
<feature type="region of interest" description="Disordered" evidence="8">
    <location>
        <begin position="1"/>
        <end position="21"/>
    </location>
</feature>
<keyword evidence="4" id="KW-1003">Cell membrane</keyword>
<evidence type="ECO:0000256" key="7">
    <source>
        <dbReference type="ARBA" id="ARBA00023136"/>
    </source>
</evidence>
<proteinExistence type="inferred from homology"/>
<evidence type="ECO:0000313" key="12">
    <source>
        <dbReference type="Proteomes" id="UP000466307"/>
    </source>
</evidence>
<evidence type="ECO:0000313" key="11">
    <source>
        <dbReference type="EMBL" id="NDK88012.1"/>
    </source>
</evidence>
<evidence type="ECO:0000256" key="8">
    <source>
        <dbReference type="SAM" id="MobiDB-lite"/>
    </source>
</evidence>
<dbReference type="InterPro" id="IPR020846">
    <property type="entry name" value="MFS_dom"/>
</dbReference>
<dbReference type="CDD" id="cd17320">
    <property type="entry name" value="MFS_MdfA_MDR_like"/>
    <property type="match status" value="1"/>
</dbReference>
<feature type="domain" description="Major facilitator superfamily (MFS) profile" evidence="10">
    <location>
        <begin position="29"/>
        <end position="413"/>
    </location>
</feature>
<dbReference type="EMBL" id="JAADZU010000001">
    <property type="protein sequence ID" value="NDK88012.1"/>
    <property type="molecule type" value="Genomic_DNA"/>
</dbReference>
<comment type="subcellular location">
    <subcellularLocation>
        <location evidence="1">Cell membrane</location>
        <topology evidence="1">Multi-pass membrane protein</topology>
    </subcellularLocation>
</comment>
<evidence type="ECO:0000256" key="5">
    <source>
        <dbReference type="ARBA" id="ARBA00022692"/>
    </source>
</evidence>
<evidence type="ECO:0000256" key="9">
    <source>
        <dbReference type="SAM" id="Phobius"/>
    </source>
</evidence>
<keyword evidence="5 9" id="KW-0812">Transmembrane</keyword>
<dbReference type="Pfam" id="PF07690">
    <property type="entry name" value="MFS_1"/>
    <property type="match status" value="1"/>
</dbReference>
<dbReference type="PROSITE" id="PS50850">
    <property type="entry name" value="MFS"/>
    <property type="match status" value="1"/>
</dbReference>
<dbReference type="RefSeq" id="WP_059038294.1">
    <property type="nucleotide sequence ID" value="NZ_JAADZU010000001.1"/>
</dbReference>